<keyword evidence="1 11" id="KW-0479">Metal-binding</keyword>
<evidence type="ECO:0000256" key="12">
    <source>
        <dbReference type="NCBIfam" id="TIGR00416"/>
    </source>
</evidence>
<dbReference type="PROSITE" id="PS50162">
    <property type="entry name" value="RECA_2"/>
    <property type="match status" value="1"/>
</dbReference>
<dbReference type="GO" id="GO:0000725">
    <property type="term" value="P:recombinational repair"/>
    <property type="evidence" value="ECO:0007669"/>
    <property type="project" value="UniProtKB-UniRule"/>
</dbReference>
<evidence type="ECO:0000256" key="10">
    <source>
        <dbReference type="ARBA" id="ARBA00023204"/>
    </source>
</evidence>
<comment type="function">
    <text evidence="13">DNA-dependent ATPase involved in processing of recombination intermediates, plays a role in repairing DNA breaks. Stimulates the branch migration of RecA-mediated strand transfer reactions, allowing the 3' invading strand to extend heteroduplex DNA faster. Binds ssDNA in the presence of ADP but not other nucleotides, has ATPase activity that is stimulated by ssDNA and various branched DNA structures, but inhibited by SSB. Does not have RecA's homology-searching function.</text>
</comment>
<name>A0A523THP4_UNCAE</name>
<evidence type="ECO:0000313" key="15">
    <source>
        <dbReference type="EMBL" id="TET29857.1"/>
    </source>
</evidence>
<dbReference type="EMBL" id="SOJT01000061">
    <property type="protein sequence ID" value="TET29857.1"/>
    <property type="molecule type" value="Genomic_DNA"/>
</dbReference>
<dbReference type="Pfam" id="PF13541">
    <property type="entry name" value="ChlI"/>
    <property type="match status" value="1"/>
</dbReference>
<feature type="region of interest" description="Lon-protease-like" evidence="11">
    <location>
        <begin position="350"/>
        <end position="458"/>
    </location>
</feature>
<evidence type="ECO:0000256" key="1">
    <source>
        <dbReference type="ARBA" id="ARBA00022723"/>
    </source>
</evidence>
<dbReference type="CDD" id="cd01121">
    <property type="entry name" value="RadA_SMS_N"/>
    <property type="match status" value="1"/>
</dbReference>
<dbReference type="GO" id="GO:0005829">
    <property type="term" value="C:cytosol"/>
    <property type="evidence" value="ECO:0007669"/>
    <property type="project" value="TreeGrafter"/>
</dbReference>
<comment type="function">
    <text evidence="11">Plays a role in repairing double-strand DNA breaks, probably involving stabilizing or processing branched DNA or blocked replication forks.</text>
</comment>
<evidence type="ECO:0000256" key="3">
    <source>
        <dbReference type="ARBA" id="ARBA00022763"/>
    </source>
</evidence>
<dbReference type="SUPFAM" id="SSF52540">
    <property type="entry name" value="P-loop containing nucleoside triphosphate hydrolases"/>
    <property type="match status" value="1"/>
</dbReference>
<evidence type="ECO:0000256" key="6">
    <source>
        <dbReference type="ARBA" id="ARBA00022833"/>
    </source>
</evidence>
<dbReference type="GO" id="GO:0003684">
    <property type="term" value="F:damaged DNA binding"/>
    <property type="evidence" value="ECO:0007669"/>
    <property type="project" value="InterPro"/>
</dbReference>
<keyword evidence="8 11" id="KW-0346">Stress response</keyword>
<dbReference type="InterPro" id="IPR014721">
    <property type="entry name" value="Ribsml_uS5_D2-typ_fold_subgr"/>
</dbReference>
<dbReference type="HAMAP" id="MF_01498">
    <property type="entry name" value="RadA_bact"/>
    <property type="match status" value="1"/>
</dbReference>
<dbReference type="SUPFAM" id="SSF54211">
    <property type="entry name" value="Ribosomal protein S5 domain 2-like"/>
    <property type="match status" value="1"/>
</dbReference>
<dbReference type="InterPro" id="IPR004504">
    <property type="entry name" value="DNA_repair_RadA"/>
</dbReference>
<dbReference type="Gene3D" id="3.30.230.10">
    <property type="match status" value="1"/>
</dbReference>
<dbReference type="InterPro" id="IPR027417">
    <property type="entry name" value="P-loop_NTPase"/>
</dbReference>
<dbReference type="Pfam" id="PF13481">
    <property type="entry name" value="AAA_25"/>
    <property type="match status" value="1"/>
</dbReference>
<dbReference type="PRINTS" id="PR01874">
    <property type="entry name" value="DNAREPAIRADA"/>
</dbReference>
<keyword evidence="5" id="KW-0378">Hydrolase</keyword>
<evidence type="ECO:0000256" key="11">
    <source>
        <dbReference type="HAMAP-Rule" id="MF_01498"/>
    </source>
</evidence>
<dbReference type="SMART" id="SM00382">
    <property type="entry name" value="AAA"/>
    <property type="match status" value="1"/>
</dbReference>
<evidence type="ECO:0000256" key="8">
    <source>
        <dbReference type="ARBA" id="ARBA00023016"/>
    </source>
</evidence>
<dbReference type="FunFam" id="3.40.50.300:FF:000050">
    <property type="entry name" value="DNA repair protein RadA"/>
    <property type="match status" value="1"/>
</dbReference>
<keyword evidence="2 11" id="KW-0547">Nucleotide-binding</keyword>
<keyword evidence="9 11" id="KW-0238">DNA-binding</keyword>
<comment type="similarity">
    <text evidence="11 13">Belongs to the RecA family. RadA subfamily.</text>
</comment>
<keyword evidence="3 11" id="KW-0227">DNA damage</keyword>
<dbReference type="InterPro" id="IPR020568">
    <property type="entry name" value="Ribosomal_Su5_D2-typ_SF"/>
</dbReference>
<evidence type="ECO:0000259" key="14">
    <source>
        <dbReference type="PROSITE" id="PS50162"/>
    </source>
</evidence>
<dbReference type="PANTHER" id="PTHR32472">
    <property type="entry name" value="DNA REPAIR PROTEIN RADA"/>
    <property type="match status" value="1"/>
</dbReference>
<dbReference type="NCBIfam" id="TIGR00416">
    <property type="entry name" value="sms"/>
    <property type="match status" value="1"/>
</dbReference>
<dbReference type="GO" id="GO:0016787">
    <property type="term" value="F:hydrolase activity"/>
    <property type="evidence" value="ECO:0007669"/>
    <property type="project" value="UniProtKB-KW"/>
</dbReference>
<evidence type="ECO:0000256" key="9">
    <source>
        <dbReference type="ARBA" id="ARBA00023125"/>
    </source>
</evidence>
<evidence type="ECO:0000256" key="4">
    <source>
        <dbReference type="ARBA" id="ARBA00022771"/>
    </source>
</evidence>
<dbReference type="InterPro" id="IPR003593">
    <property type="entry name" value="AAA+_ATPase"/>
</dbReference>
<dbReference type="PANTHER" id="PTHR32472:SF10">
    <property type="entry name" value="DNA REPAIR PROTEIN RADA-LIKE PROTEIN"/>
    <property type="match status" value="1"/>
</dbReference>
<feature type="domain" description="RecA family profile 1" evidence="14">
    <location>
        <begin position="63"/>
        <end position="212"/>
    </location>
</feature>
<organism evidence="15 16">
    <name type="scientific">Aerophobetes bacterium</name>
    <dbReference type="NCBI Taxonomy" id="2030807"/>
    <lineage>
        <taxon>Bacteria</taxon>
        <taxon>Candidatus Aerophobota</taxon>
    </lineage>
</organism>
<evidence type="ECO:0000256" key="2">
    <source>
        <dbReference type="ARBA" id="ARBA00022741"/>
    </source>
</evidence>
<dbReference type="Proteomes" id="UP000316517">
    <property type="component" value="Unassembled WGS sequence"/>
</dbReference>
<sequence length="458" mass="50519">MNGQKRFICQSCGRVSLKWLGRCPECGEWDSFSEEKIKKTLSPTSYSGGGVLYKSLQEIGEKAQQRYLTGIKEFDRTLGEGVVPGSLVLIGGEPGIGKSTLLLEVAGELSSSKFPVLYISGEESAEQTKLRASRLGVNSPYIYVSSETNVEGIAELMEKLKPRAVVIDSIQTIYREDLASSPGSVSQVRESAVYLMRVAKERGVAIFLIGHVTKEGAIAGPRVLEHVVDTVLYFEPERSHEYRILRSVKNRFGPTLEIGIFRMEQNGLREVSDPSRLFLTDSSMSEDISGSVAVPIMEGTRCFLVEIQALVTSSNLAVPRRVTQGVDYNKLCLLLAVLEKRQNLRFYDQDVFINVAGGIKVDEPACDLAVALSVVSSLKNLPFSRRTVAIGEVGLGGEIRPVAFMDKRIGEAAKLGFRRCLTSKVRLNEEKSFPGVKVMEFTTIEEILQNEFKEEVNG</sequence>
<keyword evidence="10 11" id="KW-0234">DNA repair</keyword>
<keyword evidence="4 13" id="KW-0863">Zinc-finger</keyword>
<dbReference type="GO" id="GO:0140664">
    <property type="term" value="F:ATP-dependent DNA damage sensor activity"/>
    <property type="evidence" value="ECO:0007669"/>
    <property type="project" value="InterPro"/>
</dbReference>
<gene>
    <name evidence="11 15" type="primary">radA</name>
    <name evidence="15" type="ORF">E3J68_01285</name>
</gene>
<dbReference type="Gene3D" id="3.40.50.300">
    <property type="entry name" value="P-loop containing nucleotide triphosphate hydrolases"/>
    <property type="match status" value="1"/>
</dbReference>
<evidence type="ECO:0000313" key="16">
    <source>
        <dbReference type="Proteomes" id="UP000316517"/>
    </source>
</evidence>
<comment type="caution">
    <text evidence="15">The sequence shown here is derived from an EMBL/GenBank/DDBJ whole genome shotgun (WGS) entry which is preliminary data.</text>
</comment>
<dbReference type="GO" id="GO:0008270">
    <property type="term" value="F:zinc ion binding"/>
    <property type="evidence" value="ECO:0007669"/>
    <property type="project" value="UniProtKB-KW"/>
</dbReference>
<evidence type="ECO:0000256" key="7">
    <source>
        <dbReference type="ARBA" id="ARBA00022840"/>
    </source>
</evidence>
<evidence type="ECO:0000256" key="13">
    <source>
        <dbReference type="RuleBase" id="RU003555"/>
    </source>
</evidence>
<dbReference type="GO" id="GO:0005524">
    <property type="term" value="F:ATP binding"/>
    <property type="evidence" value="ECO:0007669"/>
    <property type="project" value="UniProtKB-UniRule"/>
</dbReference>
<accession>A0A523THP4</accession>
<keyword evidence="6 13" id="KW-0862">Zinc</keyword>
<dbReference type="AlphaFoldDB" id="A0A523THP4"/>
<dbReference type="InterPro" id="IPR020588">
    <property type="entry name" value="RecA_ATP-bd"/>
</dbReference>
<evidence type="ECO:0000256" key="5">
    <source>
        <dbReference type="ARBA" id="ARBA00022801"/>
    </source>
</evidence>
<protein>
    <recommendedName>
        <fullName evidence="11 12">DNA repair protein RadA</fullName>
    </recommendedName>
</protein>
<feature type="short sequence motif" description="RadA KNRFG motif" evidence="11">
    <location>
        <begin position="249"/>
        <end position="253"/>
    </location>
</feature>
<comment type="domain">
    <text evidence="11">The middle region has homology to RecA with ATPase motifs including the RadA KNRFG motif, while the C-terminus is homologous to Lon protease.</text>
</comment>
<dbReference type="Pfam" id="PF18073">
    <property type="entry name" value="Zn_ribbon_LapB"/>
    <property type="match status" value="1"/>
</dbReference>
<proteinExistence type="inferred from homology"/>
<keyword evidence="7 11" id="KW-0067">ATP-binding</keyword>
<reference evidence="15 16" key="1">
    <citation type="submission" date="2019-03" db="EMBL/GenBank/DDBJ databases">
        <title>Metabolic potential of uncultured bacteria and archaea associated with petroleum seepage in deep-sea sediments.</title>
        <authorList>
            <person name="Dong X."/>
            <person name="Hubert C."/>
        </authorList>
    </citation>
    <scope>NUCLEOTIDE SEQUENCE [LARGE SCALE GENOMIC DNA]</scope>
    <source>
        <strain evidence="15">E44_bin3</strain>
    </source>
</reference>
<feature type="binding site" evidence="11">
    <location>
        <begin position="92"/>
        <end position="99"/>
    </location>
    <ligand>
        <name>ATP</name>
        <dbReference type="ChEBI" id="CHEBI:30616"/>
    </ligand>
</feature>
<dbReference type="InterPro" id="IPR041166">
    <property type="entry name" value="Rubredoxin_2"/>
</dbReference>